<dbReference type="OrthoDB" id="9801841at2"/>
<dbReference type="PANTHER" id="PTHR43289">
    <property type="entry name" value="MITOGEN-ACTIVATED PROTEIN KINASE KINASE KINASE 20-RELATED"/>
    <property type="match status" value="1"/>
</dbReference>
<feature type="compositionally biased region" description="Low complexity" evidence="5">
    <location>
        <begin position="450"/>
        <end position="459"/>
    </location>
</feature>
<dbReference type="GO" id="GO:0004674">
    <property type="term" value="F:protein serine/threonine kinase activity"/>
    <property type="evidence" value="ECO:0007669"/>
    <property type="project" value="UniProtKB-KW"/>
</dbReference>
<dbReference type="STRING" id="394096.DB31_2744"/>
<dbReference type="AlphaFoldDB" id="A0A085W638"/>
<dbReference type="Proteomes" id="UP000028725">
    <property type="component" value="Unassembled WGS sequence"/>
</dbReference>
<keyword evidence="2" id="KW-0547">Nucleotide-binding</keyword>
<keyword evidence="3 7" id="KW-0418">Kinase</keyword>
<evidence type="ECO:0000256" key="1">
    <source>
        <dbReference type="ARBA" id="ARBA00022679"/>
    </source>
</evidence>
<feature type="compositionally biased region" description="Low complexity" evidence="5">
    <location>
        <begin position="320"/>
        <end position="339"/>
    </location>
</feature>
<dbReference type="RefSeq" id="WP_044196105.1">
    <property type="nucleotide sequence ID" value="NZ_JMCB01000018.1"/>
</dbReference>
<keyword evidence="8" id="KW-1185">Reference proteome</keyword>
<reference evidence="7 8" key="1">
    <citation type="submission" date="2014-04" db="EMBL/GenBank/DDBJ databases">
        <title>Genome assembly of Hyalangium minutum DSM 14724.</title>
        <authorList>
            <person name="Sharma G."/>
            <person name="Subramanian S."/>
        </authorList>
    </citation>
    <scope>NUCLEOTIDE SEQUENCE [LARGE SCALE GENOMIC DNA]</scope>
    <source>
        <strain evidence="7 8">DSM 14724</strain>
    </source>
</reference>
<dbReference type="CDD" id="cd14014">
    <property type="entry name" value="STKc_PknB_like"/>
    <property type="match status" value="1"/>
</dbReference>
<keyword evidence="7" id="KW-0723">Serine/threonine-protein kinase</keyword>
<evidence type="ECO:0000256" key="3">
    <source>
        <dbReference type="ARBA" id="ARBA00022777"/>
    </source>
</evidence>
<accession>A0A085W638</accession>
<feature type="region of interest" description="Disordered" evidence="5">
    <location>
        <begin position="314"/>
        <end position="588"/>
    </location>
</feature>
<name>A0A085W638_9BACT</name>
<keyword evidence="4" id="KW-0067">ATP-binding</keyword>
<dbReference type="InterPro" id="IPR008266">
    <property type="entry name" value="Tyr_kinase_AS"/>
</dbReference>
<comment type="caution">
    <text evidence="7">The sequence shown here is derived from an EMBL/GenBank/DDBJ whole genome shotgun (WGS) entry which is preliminary data.</text>
</comment>
<proteinExistence type="predicted"/>
<dbReference type="EMBL" id="JMCB01000018">
    <property type="protein sequence ID" value="KFE63151.1"/>
    <property type="molecule type" value="Genomic_DNA"/>
</dbReference>
<dbReference type="Pfam" id="PF00069">
    <property type="entry name" value="Pkinase"/>
    <property type="match status" value="1"/>
</dbReference>
<feature type="compositionally biased region" description="Basic and acidic residues" evidence="5">
    <location>
        <begin position="411"/>
        <end position="420"/>
    </location>
</feature>
<gene>
    <name evidence="7" type="ORF">DB31_2744</name>
</gene>
<evidence type="ECO:0000256" key="2">
    <source>
        <dbReference type="ARBA" id="ARBA00022741"/>
    </source>
</evidence>
<feature type="domain" description="Protein kinase" evidence="6">
    <location>
        <begin position="10"/>
        <end position="284"/>
    </location>
</feature>
<dbReference type="PROSITE" id="PS00109">
    <property type="entry name" value="PROTEIN_KINASE_TYR"/>
    <property type="match status" value="1"/>
</dbReference>
<feature type="compositionally biased region" description="Low complexity" evidence="5">
    <location>
        <begin position="477"/>
        <end position="487"/>
    </location>
</feature>
<dbReference type="PANTHER" id="PTHR43289:SF6">
    <property type="entry name" value="SERINE_THREONINE-PROTEIN KINASE NEKL-3"/>
    <property type="match status" value="1"/>
</dbReference>
<dbReference type="InterPro" id="IPR011009">
    <property type="entry name" value="Kinase-like_dom_sf"/>
</dbReference>
<organism evidence="7 8">
    <name type="scientific">Hyalangium minutum</name>
    <dbReference type="NCBI Taxonomy" id="394096"/>
    <lineage>
        <taxon>Bacteria</taxon>
        <taxon>Pseudomonadati</taxon>
        <taxon>Myxococcota</taxon>
        <taxon>Myxococcia</taxon>
        <taxon>Myxococcales</taxon>
        <taxon>Cystobacterineae</taxon>
        <taxon>Archangiaceae</taxon>
        <taxon>Hyalangium</taxon>
    </lineage>
</organism>
<dbReference type="Gene3D" id="3.30.200.20">
    <property type="entry name" value="Phosphorylase Kinase, domain 1"/>
    <property type="match status" value="1"/>
</dbReference>
<dbReference type="PROSITE" id="PS50011">
    <property type="entry name" value="PROTEIN_KINASE_DOM"/>
    <property type="match status" value="1"/>
</dbReference>
<sequence>MTAPQTFGKYQLLKKLATGGMAEVWLARSTGIEGFTKNVVVKRILPHLAEDREFVEMFRNEALIAANFNHPNIAQVYEFGEANGTYFIAMEYIHGEDLGRVMRKAWTAGQWIARPLAIRIVASACEGLYYAHTRVDGSGKPLKVVHRDISPQNILISFDGSVKLVDFGIAKAADTVGLTKSGAIKGKFAYMAPEQAGGKALDHRADIFAIGLVLYELLTGVRPLKRDSELATLQAALECAITTPSEVADVPSELDSVVMNALSKAADDRYRDARQFQIALEETLVAQRWVASSVQISELMETLFADRLAEEKKTGNLMPTTTEEFSSQSNSSPASPQEPVQGRRGAPPAPKVDMEWEAPPGEVSQRNERRATSAQMRAAERPRDPNSPRSLAEEMAEYAAPSGGTAVARRRTGELPKRTGGETAIARTPSRPDMARAEFEAPPPEPPPQRRSSARQLQVEQEEDEDELPSRTRARARTGALAAINARARYDEDPDADPERTRLPPPSREPEPSPDETLPPPAPPRRRTGQVSRVQPAVDPHEAPTAPRRRTSSRVELRQAPPPPKRPEPEEEDEAPSRPQAAAKAPRRSINTADLLKKIVLLVAAVAMAGGLVMFWPKLMKRPIDGMGIFVTVDTNPKVNVRVLHSDKCGSPEPVTDLGMTPLKGVSGAHIQDTLVLENKAQGIYAEEKDLLSFGEPGETKSIKREFRLGNLLLKVTPKNVGDLSISREGQDLGKTISGGAKLELMEGTHRLELRGDRLKEPVEIEVNVKARDTTTEMIDVSKHM</sequence>
<evidence type="ECO:0000313" key="7">
    <source>
        <dbReference type="EMBL" id="KFE63151.1"/>
    </source>
</evidence>
<dbReference type="GO" id="GO:0005524">
    <property type="term" value="F:ATP binding"/>
    <property type="evidence" value="ECO:0007669"/>
    <property type="project" value="UniProtKB-KW"/>
</dbReference>
<dbReference type="SUPFAM" id="SSF56112">
    <property type="entry name" value="Protein kinase-like (PK-like)"/>
    <property type="match status" value="1"/>
</dbReference>
<evidence type="ECO:0000313" key="8">
    <source>
        <dbReference type="Proteomes" id="UP000028725"/>
    </source>
</evidence>
<keyword evidence="1" id="KW-0808">Transferase</keyword>
<evidence type="ECO:0000259" key="6">
    <source>
        <dbReference type="PROSITE" id="PS50011"/>
    </source>
</evidence>
<evidence type="ECO:0000256" key="4">
    <source>
        <dbReference type="ARBA" id="ARBA00022840"/>
    </source>
</evidence>
<evidence type="ECO:0000256" key="5">
    <source>
        <dbReference type="SAM" id="MobiDB-lite"/>
    </source>
</evidence>
<dbReference type="Gene3D" id="1.10.510.10">
    <property type="entry name" value="Transferase(Phosphotransferase) domain 1"/>
    <property type="match status" value="1"/>
</dbReference>
<dbReference type="InterPro" id="IPR000719">
    <property type="entry name" value="Prot_kinase_dom"/>
</dbReference>
<protein>
    <submittedName>
        <fullName evidence="7">Serine/threonine protein kinase PrkC, regulator of stationary phase</fullName>
    </submittedName>
</protein>